<feature type="domain" description="K+ potassium transporter integral membrane" evidence="12">
    <location>
        <begin position="2"/>
        <end position="128"/>
    </location>
</feature>
<proteinExistence type="inferred from homology"/>
<keyword evidence="3" id="KW-0813">Transport</keyword>
<feature type="transmembrane region" description="Helical" evidence="11">
    <location>
        <begin position="90"/>
        <end position="107"/>
    </location>
</feature>
<dbReference type="GO" id="GO:0015079">
    <property type="term" value="F:potassium ion transmembrane transporter activity"/>
    <property type="evidence" value="ECO:0007669"/>
    <property type="project" value="InterPro"/>
</dbReference>
<evidence type="ECO:0000256" key="5">
    <source>
        <dbReference type="ARBA" id="ARBA00022538"/>
    </source>
</evidence>
<feature type="domain" description="K+ potassium transporter C-terminal" evidence="13">
    <location>
        <begin position="141"/>
        <end position="285"/>
    </location>
</feature>
<evidence type="ECO:0000256" key="4">
    <source>
        <dbReference type="ARBA" id="ARBA00022475"/>
    </source>
</evidence>
<keyword evidence="8 11" id="KW-1133">Transmembrane helix</keyword>
<keyword evidence="4" id="KW-1003">Cell membrane</keyword>
<evidence type="ECO:0000256" key="1">
    <source>
        <dbReference type="ARBA" id="ARBA00004141"/>
    </source>
</evidence>
<accession>A0A6J6LKE8</accession>
<reference evidence="14" key="1">
    <citation type="submission" date="2020-05" db="EMBL/GenBank/DDBJ databases">
        <authorList>
            <person name="Chiriac C."/>
            <person name="Salcher M."/>
            <person name="Ghai R."/>
            <person name="Kavagutti S V."/>
        </authorList>
    </citation>
    <scope>NUCLEOTIDE SEQUENCE</scope>
</reference>
<sequence>MGQIYVPAINLFVGLGSVFLVIFFKTSSALASAYSFAISATMLMTTIAFGYVAAEKFKWNKRWLYIMIPMLLIIDLSFFLATVTKVLKGAWVPLAIGIAITYVMLVWRKGQAALELALRKQEMTWDEVEEEIKSGSISIIPDTGIYLSSSGQKVPQALISQLRNLHSCPKEILIVSVIQGDVPIVTGKPILKEVNDRVKQLYVWVGFKQDVNIQKTIIEYVMTKEEESECTYYLADRKFLENSQGTLKGLTEKVFGVLHRNSTAASSYFGLPENRVITLGTQMDI</sequence>
<evidence type="ECO:0000256" key="2">
    <source>
        <dbReference type="ARBA" id="ARBA00007019"/>
    </source>
</evidence>
<dbReference type="PANTHER" id="PTHR30540">
    <property type="entry name" value="OSMOTIC STRESS POTASSIUM TRANSPORTER"/>
    <property type="match status" value="1"/>
</dbReference>
<evidence type="ECO:0000259" key="13">
    <source>
        <dbReference type="Pfam" id="PF22776"/>
    </source>
</evidence>
<keyword evidence="10 11" id="KW-0472">Membrane</keyword>
<keyword evidence="9" id="KW-0406">Ion transport</keyword>
<dbReference type="Pfam" id="PF02705">
    <property type="entry name" value="K_trans"/>
    <property type="match status" value="1"/>
</dbReference>
<evidence type="ECO:0000256" key="10">
    <source>
        <dbReference type="ARBA" id="ARBA00023136"/>
    </source>
</evidence>
<evidence type="ECO:0000259" key="12">
    <source>
        <dbReference type="Pfam" id="PF02705"/>
    </source>
</evidence>
<feature type="transmembrane region" description="Helical" evidence="11">
    <location>
        <begin position="5"/>
        <end position="24"/>
    </location>
</feature>
<evidence type="ECO:0000256" key="9">
    <source>
        <dbReference type="ARBA" id="ARBA00023065"/>
    </source>
</evidence>
<dbReference type="PANTHER" id="PTHR30540:SF79">
    <property type="entry name" value="LOW AFFINITY POTASSIUM TRANSPORT SYSTEM PROTEIN KUP"/>
    <property type="match status" value="1"/>
</dbReference>
<feature type="transmembrane region" description="Helical" evidence="11">
    <location>
        <begin position="30"/>
        <end position="52"/>
    </location>
</feature>
<evidence type="ECO:0000256" key="3">
    <source>
        <dbReference type="ARBA" id="ARBA00022448"/>
    </source>
</evidence>
<name>A0A6J6LKE8_9ZZZZ</name>
<keyword evidence="6 11" id="KW-0812">Transmembrane</keyword>
<keyword evidence="7" id="KW-0630">Potassium</keyword>
<gene>
    <name evidence="14" type="ORF">UFOPK2243_01129</name>
</gene>
<keyword evidence="5" id="KW-0633">Potassium transport</keyword>
<comment type="similarity">
    <text evidence="2">Belongs to the HAK/KUP transporter (TC 2.A.72) family.</text>
</comment>
<dbReference type="GO" id="GO:0016020">
    <property type="term" value="C:membrane"/>
    <property type="evidence" value="ECO:0007669"/>
    <property type="project" value="UniProtKB-SubCell"/>
</dbReference>
<organism evidence="14">
    <name type="scientific">freshwater metagenome</name>
    <dbReference type="NCBI Taxonomy" id="449393"/>
    <lineage>
        <taxon>unclassified sequences</taxon>
        <taxon>metagenomes</taxon>
        <taxon>ecological metagenomes</taxon>
    </lineage>
</organism>
<evidence type="ECO:0000256" key="7">
    <source>
        <dbReference type="ARBA" id="ARBA00022958"/>
    </source>
</evidence>
<evidence type="ECO:0000256" key="8">
    <source>
        <dbReference type="ARBA" id="ARBA00022989"/>
    </source>
</evidence>
<comment type="subcellular location">
    <subcellularLocation>
        <location evidence="1">Membrane</location>
        <topology evidence="1">Multi-pass membrane protein</topology>
    </subcellularLocation>
</comment>
<dbReference type="InterPro" id="IPR053951">
    <property type="entry name" value="K_trans_N"/>
</dbReference>
<evidence type="ECO:0000256" key="6">
    <source>
        <dbReference type="ARBA" id="ARBA00022692"/>
    </source>
</evidence>
<evidence type="ECO:0000313" key="14">
    <source>
        <dbReference type="EMBL" id="CAB4661139.1"/>
    </source>
</evidence>
<dbReference type="InterPro" id="IPR053952">
    <property type="entry name" value="K_trans_C"/>
</dbReference>
<dbReference type="InterPro" id="IPR003855">
    <property type="entry name" value="K+_transporter"/>
</dbReference>
<evidence type="ECO:0000256" key="11">
    <source>
        <dbReference type="SAM" id="Phobius"/>
    </source>
</evidence>
<dbReference type="EMBL" id="CAEZWL010000055">
    <property type="protein sequence ID" value="CAB4661139.1"/>
    <property type="molecule type" value="Genomic_DNA"/>
</dbReference>
<dbReference type="AlphaFoldDB" id="A0A6J6LKE8"/>
<dbReference type="Pfam" id="PF22776">
    <property type="entry name" value="K_trans_C"/>
    <property type="match status" value="1"/>
</dbReference>
<protein>
    <submittedName>
        <fullName evidence="14">Unannotated protein</fullName>
    </submittedName>
</protein>
<feature type="transmembrane region" description="Helical" evidence="11">
    <location>
        <begin position="64"/>
        <end position="84"/>
    </location>
</feature>